<reference evidence="3" key="1">
    <citation type="journal article" date="2019" name="Int. J. Syst. Evol. Microbiol.">
        <title>The Global Catalogue of Microorganisms (GCM) 10K type strain sequencing project: providing services to taxonomists for standard genome sequencing and annotation.</title>
        <authorList>
            <consortium name="The Broad Institute Genomics Platform"/>
            <consortium name="The Broad Institute Genome Sequencing Center for Infectious Disease"/>
            <person name="Wu L."/>
            <person name="Ma J."/>
        </authorList>
    </citation>
    <scope>NUCLEOTIDE SEQUENCE [LARGE SCALE GENOMIC DNA]</scope>
    <source>
        <strain evidence="3">JCM 17858</strain>
    </source>
</reference>
<dbReference type="Gene3D" id="1.25.10.10">
    <property type="entry name" value="Leucine-rich Repeat Variant"/>
    <property type="match status" value="1"/>
</dbReference>
<dbReference type="InterPro" id="IPR011989">
    <property type="entry name" value="ARM-like"/>
</dbReference>
<protein>
    <recommendedName>
        <fullName evidence="4">HEAT repeat domain-containing protein</fullName>
    </recommendedName>
</protein>
<comment type="caution">
    <text evidence="2">The sequence shown here is derived from an EMBL/GenBank/DDBJ whole genome shotgun (WGS) entry which is preliminary data.</text>
</comment>
<name>A0ABP8QYX9_9SPHI</name>
<evidence type="ECO:0000256" key="1">
    <source>
        <dbReference type="SAM" id="SignalP"/>
    </source>
</evidence>
<dbReference type="RefSeq" id="WP_345065451.1">
    <property type="nucleotide sequence ID" value="NZ_BAABGR010000009.1"/>
</dbReference>
<dbReference type="EMBL" id="BAABGR010000009">
    <property type="protein sequence ID" value="GAA4513676.1"/>
    <property type="molecule type" value="Genomic_DNA"/>
</dbReference>
<dbReference type="InterPro" id="IPR016024">
    <property type="entry name" value="ARM-type_fold"/>
</dbReference>
<sequence length="739" mass="84938">MKRTKSILGLFFVLASLQALGQEIIQPSIKSKTTFAIVVDQNTYEAAKEEIKAYKHVLENDGLGTYIIYDNWTKPDQIREILRKLYKDKSAPLEGTVLVGKIPIPMLRDAQHLTSAFKMSQKIRWDKSSVPSDRFYDDFDLQFEYLKQDTTKGRELYHYYSLKAESPQFIGMDIYSARIKPPIKEGESMTQKIKDYLTKVVRLRAQRYVLDDMVVSTGHGYNSNSVNAVLGEAIALKSQFPTLFKPGGSIKFLNYRSQEFIKFNLLSELKRQTVDFAYMTGHGTPTLQLMNGYPETSSPQPSMLNVARYIRSKMRSAKEDGRDLDQVKENFKKSLGLSDKWFEDAFDPKSIEQDSIYNLNMDIQISDIKDAGIQAKLVYINSCLTGSFHLEDYLAGYYPFSKNENITAVANSVGVLQDLYPSELMGLLGKGYRIGNWLKHIAYLETHILGDPTFYFHTDGAKALNEATVLNNNVAYWKKLLKEDDASFQALALEKLSQLLSEKEVSPILRSYYFNSHYESVRMQAFQLLSHFENKDYFEVLHAAKNDSYEYIRRRAVYDLTDLGATDFIRDLIQFYILDAHSERVLYRARWALQFMDPVIAKQEINLQIRENKALYGGKELADKLEKEIDYNQAKLEKLKKIITDRSAAEKERLSELTSLRLYRHHSLVPEMINLAISNEESELLRITVLEALGWYTLSYQRNAIIEGCEAILKSDAPDAVKKEALKTKNRIKGNSHKL</sequence>
<keyword evidence="1" id="KW-0732">Signal</keyword>
<proteinExistence type="predicted"/>
<evidence type="ECO:0008006" key="4">
    <source>
        <dbReference type="Google" id="ProtNLM"/>
    </source>
</evidence>
<feature type="chain" id="PRO_5045432239" description="HEAT repeat domain-containing protein" evidence="1">
    <location>
        <begin position="22"/>
        <end position="739"/>
    </location>
</feature>
<keyword evidence="3" id="KW-1185">Reference proteome</keyword>
<evidence type="ECO:0000313" key="3">
    <source>
        <dbReference type="Proteomes" id="UP001500394"/>
    </source>
</evidence>
<accession>A0ABP8QYX9</accession>
<feature type="signal peptide" evidence="1">
    <location>
        <begin position="1"/>
        <end position="21"/>
    </location>
</feature>
<evidence type="ECO:0000313" key="2">
    <source>
        <dbReference type="EMBL" id="GAA4513676.1"/>
    </source>
</evidence>
<organism evidence="2 3">
    <name type="scientific">Sphingobacterium thermophilum</name>
    <dbReference type="NCBI Taxonomy" id="768534"/>
    <lineage>
        <taxon>Bacteria</taxon>
        <taxon>Pseudomonadati</taxon>
        <taxon>Bacteroidota</taxon>
        <taxon>Sphingobacteriia</taxon>
        <taxon>Sphingobacteriales</taxon>
        <taxon>Sphingobacteriaceae</taxon>
        <taxon>Sphingobacterium</taxon>
    </lineage>
</organism>
<dbReference type="SUPFAM" id="SSF48371">
    <property type="entry name" value="ARM repeat"/>
    <property type="match status" value="1"/>
</dbReference>
<dbReference type="Proteomes" id="UP001500394">
    <property type="component" value="Unassembled WGS sequence"/>
</dbReference>
<gene>
    <name evidence="2" type="ORF">GCM10023173_09480</name>
</gene>